<dbReference type="InterPro" id="IPR014001">
    <property type="entry name" value="Helicase_ATP-bd"/>
</dbReference>
<dbReference type="REBASE" id="145890">
    <property type="entry name" value="TagP1ORF292P"/>
</dbReference>
<keyword evidence="5 10" id="KW-0680">Restriction system</keyword>
<keyword evidence="3" id="KW-0540">Nuclease</keyword>
<name>A0A0U9HSU0_9BACT</name>
<dbReference type="GO" id="GO:0009307">
    <property type="term" value="P:DNA restriction-modification system"/>
    <property type="evidence" value="ECO:0007669"/>
    <property type="project" value="UniProtKB-KW"/>
</dbReference>
<dbReference type="CDD" id="cd22332">
    <property type="entry name" value="HsdR_N"/>
    <property type="match status" value="1"/>
</dbReference>
<evidence type="ECO:0000259" key="11">
    <source>
        <dbReference type="PROSITE" id="PS51192"/>
    </source>
</evidence>
<evidence type="ECO:0000313" key="12">
    <source>
        <dbReference type="EMBL" id="GAQ95202.1"/>
    </source>
</evidence>
<dbReference type="CDD" id="cd18030">
    <property type="entry name" value="DEXHc_RE_I_HsdR"/>
    <property type="match status" value="1"/>
</dbReference>
<dbReference type="GO" id="GO:0003677">
    <property type="term" value="F:DNA binding"/>
    <property type="evidence" value="ECO:0007669"/>
    <property type="project" value="UniProtKB-KW"/>
</dbReference>
<feature type="domain" description="Helicase ATP-binding" evidence="11">
    <location>
        <begin position="315"/>
        <end position="479"/>
    </location>
</feature>
<proteinExistence type="inferred from homology"/>
<dbReference type="InterPro" id="IPR051268">
    <property type="entry name" value="Type-I_R_enzyme_R_subunit"/>
</dbReference>
<dbReference type="Pfam" id="PF04313">
    <property type="entry name" value="HSDR_N"/>
    <property type="match status" value="1"/>
</dbReference>
<evidence type="ECO:0000313" key="13">
    <source>
        <dbReference type="Proteomes" id="UP000054976"/>
    </source>
</evidence>
<dbReference type="InterPro" id="IPR007409">
    <property type="entry name" value="Restrct_endonuc_type1_HsdR_N"/>
</dbReference>
<keyword evidence="9 10" id="KW-0238">DNA-binding</keyword>
<dbReference type="RefSeq" id="WP_059176649.1">
    <property type="nucleotide sequence ID" value="NZ_BCNO01000002.1"/>
</dbReference>
<evidence type="ECO:0000256" key="2">
    <source>
        <dbReference type="ARBA" id="ARBA00008598"/>
    </source>
</evidence>
<evidence type="ECO:0000256" key="4">
    <source>
        <dbReference type="ARBA" id="ARBA00022741"/>
    </source>
</evidence>
<evidence type="ECO:0000256" key="7">
    <source>
        <dbReference type="ARBA" id="ARBA00022801"/>
    </source>
</evidence>
<dbReference type="SUPFAM" id="SSF52540">
    <property type="entry name" value="P-loop containing nucleoside triphosphate hydrolases"/>
    <property type="match status" value="1"/>
</dbReference>
<comment type="caution">
    <text evidence="12">The sequence shown here is derived from an EMBL/GenBank/DDBJ whole genome shotgun (WGS) entry which is preliminary data.</text>
</comment>
<dbReference type="Gene3D" id="3.40.50.300">
    <property type="entry name" value="P-loop containing nucleotide triphosphate hydrolases"/>
    <property type="match status" value="2"/>
</dbReference>
<accession>A0A0U9HSU0</accession>
<keyword evidence="4 10" id="KW-0547">Nucleotide-binding</keyword>
<dbReference type="EC" id="3.1.21.3" evidence="10"/>
<dbReference type="NCBIfam" id="TIGR00348">
    <property type="entry name" value="hsdR"/>
    <property type="match status" value="1"/>
</dbReference>
<keyword evidence="7 10" id="KW-0378">Hydrolase</keyword>
<organism evidence="12 13">
    <name type="scientific">Thermodesulfovibrio aggregans</name>
    <dbReference type="NCBI Taxonomy" id="86166"/>
    <lineage>
        <taxon>Bacteria</taxon>
        <taxon>Pseudomonadati</taxon>
        <taxon>Nitrospirota</taxon>
        <taxon>Thermodesulfovibrionia</taxon>
        <taxon>Thermodesulfovibrionales</taxon>
        <taxon>Thermodesulfovibrionaceae</taxon>
        <taxon>Thermodesulfovibrio</taxon>
    </lineage>
</organism>
<keyword evidence="6" id="KW-0255">Endonuclease</keyword>
<dbReference type="AlphaFoldDB" id="A0A0U9HSU0"/>
<dbReference type="SMART" id="SM00487">
    <property type="entry name" value="DEXDc"/>
    <property type="match status" value="1"/>
</dbReference>
<dbReference type="InterPro" id="IPR055180">
    <property type="entry name" value="HsdR_RecA-like_helicase_dom_2"/>
</dbReference>
<evidence type="ECO:0000256" key="6">
    <source>
        <dbReference type="ARBA" id="ARBA00022759"/>
    </source>
</evidence>
<dbReference type="GO" id="GO:0005524">
    <property type="term" value="F:ATP binding"/>
    <property type="evidence" value="ECO:0007669"/>
    <property type="project" value="UniProtKB-KW"/>
</dbReference>
<keyword evidence="13" id="KW-1185">Reference proteome</keyword>
<dbReference type="Proteomes" id="UP000054976">
    <property type="component" value="Unassembled WGS sequence"/>
</dbReference>
<dbReference type="EMBL" id="BCNO01000002">
    <property type="protein sequence ID" value="GAQ95202.1"/>
    <property type="molecule type" value="Genomic_DNA"/>
</dbReference>
<dbReference type="Gene3D" id="3.90.1570.50">
    <property type="match status" value="1"/>
</dbReference>
<dbReference type="Pfam" id="PF18766">
    <property type="entry name" value="SWI2_SNF2"/>
    <property type="match status" value="1"/>
</dbReference>
<evidence type="ECO:0000256" key="10">
    <source>
        <dbReference type="RuleBase" id="RU364115"/>
    </source>
</evidence>
<evidence type="ECO:0000256" key="8">
    <source>
        <dbReference type="ARBA" id="ARBA00022840"/>
    </source>
</evidence>
<dbReference type="STRING" id="86166.TAGGR_289"/>
<protein>
    <recommendedName>
        <fullName evidence="10">Type I restriction enzyme endonuclease subunit</fullName>
        <shortName evidence="10">R protein</shortName>
        <ecNumber evidence="10">3.1.21.3</ecNumber>
    </recommendedName>
</protein>
<reference evidence="13" key="1">
    <citation type="submission" date="2016-01" db="EMBL/GenBank/DDBJ databases">
        <title>Draft genome sequence of Thermodesulfovibrio aggregans strain TGE-P1.</title>
        <authorList>
            <person name="Sekiguchi Y."/>
            <person name="Ohashi A."/>
            <person name="Matsuura N."/>
            <person name="Tourlousse M.D."/>
        </authorList>
    </citation>
    <scope>NUCLEOTIDE SEQUENCE [LARGE SCALE GENOMIC DNA]</scope>
    <source>
        <strain evidence="13">TGE-P1</strain>
    </source>
</reference>
<dbReference type="PROSITE" id="PS51192">
    <property type="entry name" value="HELICASE_ATP_BIND_1"/>
    <property type="match status" value="1"/>
</dbReference>
<comment type="similarity">
    <text evidence="2 10">Belongs to the HsdR family.</text>
</comment>
<dbReference type="InterPro" id="IPR004473">
    <property type="entry name" value="Restrct_endonuc_typeI_HsdR"/>
</dbReference>
<comment type="function">
    <text evidence="10">Subunit R is required for both nuclease and ATPase activities, but not for modification.</text>
</comment>
<evidence type="ECO:0000256" key="1">
    <source>
        <dbReference type="ARBA" id="ARBA00000851"/>
    </source>
</evidence>
<dbReference type="GO" id="GO:0009035">
    <property type="term" value="F:type I site-specific deoxyribonuclease activity"/>
    <property type="evidence" value="ECO:0007669"/>
    <property type="project" value="UniProtKB-EC"/>
</dbReference>
<dbReference type="InterPro" id="IPR040980">
    <property type="entry name" value="SWI2_SNF2"/>
</dbReference>
<comment type="subunit">
    <text evidence="10">The type I restriction/modification system is composed of three polypeptides R, M and S.</text>
</comment>
<dbReference type="Pfam" id="PF11867">
    <property type="entry name" value="T1RH-like_C"/>
    <property type="match status" value="1"/>
</dbReference>
<dbReference type="CDD" id="cd18800">
    <property type="entry name" value="SF2_C_EcoR124I-like"/>
    <property type="match status" value="1"/>
</dbReference>
<dbReference type="Pfam" id="PF22679">
    <property type="entry name" value="T1R_D3-like"/>
    <property type="match status" value="1"/>
</dbReference>
<evidence type="ECO:0000256" key="3">
    <source>
        <dbReference type="ARBA" id="ARBA00022722"/>
    </source>
</evidence>
<dbReference type="PANTHER" id="PTHR30195">
    <property type="entry name" value="TYPE I SITE-SPECIFIC DEOXYRIBONUCLEASE PROTEIN SUBUNIT M AND R"/>
    <property type="match status" value="1"/>
</dbReference>
<evidence type="ECO:0000256" key="5">
    <source>
        <dbReference type="ARBA" id="ARBA00022747"/>
    </source>
</evidence>
<sequence>MYAKLDEEHYVENPFLTHLQRIGWKIYRQNKDNPEDVREIISFDSNGEPVYGNTIKFRESFRGVILEDELKASIKRINQWIEDDQINEVVRRITTPQANSLLEANREIHDLLLENTSVSENKKTGERSPTVRYIDFQNPENNSFIAISQFKVNIPGTEKHIIPDIVLFVNGMPLVVVECKSPAIADPVNEAITQLMRYANRRGIREGNEKLFWYNLFMIATSNQVAKLGTITSEYEHFNEWKDPYPYTLSDISEKSIVTSQELLVQGTLTKSNLLDILRIFTLFVEDSKGTGLIKIAPRYQQFRTVKKIINKIKGGKTPEEKGGIVWHTQGSGKSLTMMQTVRAIYRDPDLSDFKIVFITDREQLEKQLKETSKSVGYTIHHADSIEKLKEFLRTNTPDLVMAMIHKFQERELGEEFPLLNNSDKILVMIDEAHRTQYNILGANLRKALPNSIKIAFTGTPIEKTELTFGDYIDKYTISQSVKDGVTVEIVYEGRTHSAEISDEDAANAKFEDVFHAVDEKQKRQIMGRYTWRAYLEDANVIRDKAKDMIEHYITHVFPNGFKAQVVAVSRLAAIRYKEKLENALKEKIAELEKNNPYNLDIDTLKRLKVAVIISGAPNDDPQIYKREYTDVNEHDRNIKSFKMPFDKTDEQSGINGDVSIIVVNEMLITGFDAPIEQVLYLDNVLKEHRLLQAIARVNRVYKNKYCGFVVDYVGVLKHLKEALAIYADEDIEEISQVVVNKARTKDELRYTHSQIEDFFKKFQIDNWRENVEECIDLLVDEEIRDEFINVVRTFNRALDKVLPDPEALKYTTDLKIINFIKESARQRYRDDKLSIKDASKKIREIVEEYLVSKGIDPKIPPIPLLSEDFIPKSRQKTSKARAEELEYAIREHIEKHFEEDPELYERFSDRLKKILEEYKENWDLLAQELENLRGEIKKGRDAEKNFGFDPKKEMPFFGLLKQMILGKEPIENYDENQINFLVTLTQDILSIIKGEINSVDFWENYSKQKRLKSFIIAHLLKQREPSKQTRIGSVAEETHPYLTKNEVNLFNKRNEIAQRLLELAYHIYGGNN</sequence>
<dbReference type="InterPro" id="IPR027417">
    <property type="entry name" value="P-loop_NTPase"/>
</dbReference>
<dbReference type="InterPro" id="IPR021810">
    <property type="entry name" value="T1RH-like_C"/>
</dbReference>
<dbReference type="OrthoDB" id="9758243at2"/>
<keyword evidence="8 10" id="KW-0067">ATP-binding</keyword>
<gene>
    <name evidence="12" type="ORF">TAGGR_289</name>
</gene>
<comment type="catalytic activity">
    <reaction evidence="1 10">
        <text>Endonucleolytic cleavage of DNA to give random double-stranded fragments with terminal 5'-phosphates, ATP is simultaneously hydrolyzed.</text>
        <dbReference type="EC" id="3.1.21.3"/>
    </reaction>
</comment>
<dbReference type="PANTHER" id="PTHR30195:SF15">
    <property type="entry name" value="TYPE I RESTRICTION ENZYME HINDI ENDONUCLEASE SUBUNIT"/>
    <property type="match status" value="1"/>
</dbReference>
<evidence type="ECO:0000256" key="9">
    <source>
        <dbReference type="ARBA" id="ARBA00023125"/>
    </source>
</evidence>